<sequence>MTSLTDSHLTALANLAANGGLANLTIWEQIAFLHHTAGDIIHGNNIFLLFHRKFTAWVEGLLMEANPDFKGLFYWATHAESNPHQWGPDPIWDHLGKAPGFGSIIGGPLENITFPIVPGHSDDSIVRTYNLSDTASLPPFVSAEVYAMAFHDFAGQGFGLGFNGGWAQFIQLLHFNFHDVQGGQMGTFWSPIDFLFWLHHSNIDHIYHEIQGTWHVMNMPQDKQICGNSYLNVSSESFSAELQLNPSPPHPNHSTNNLNLTTPIPYFWEETVDDVQFSAQFCVQYAPAVKGPPPVPQPSTSPAPAKRFTNLSASVWNKLFANRTPKERADAEAEFGDIVARANEKIDVKITKSVPQARRRRGSSSV</sequence>
<dbReference type="InterPro" id="IPR050316">
    <property type="entry name" value="Tyrosinase/Hemocyanin"/>
</dbReference>
<evidence type="ECO:0000259" key="3">
    <source>
        <dbReference type="PROSITE" id="PS00497"/>
    </source>
</evidence>
<dbReference type="Gene3D" id="1.10.1280.10">
    <property type="entry name" value="Di-copper center containing domain from catechol oxidase"/>
    <property type="match status" value="1"/>
</dbReference>
<dbReference type="PROSITE" id="PS00497">
    <property type="entry name" value="TYROSINASE_1"/>
    <property type="match status" value="1"/>
</dbReference>
<evidence type="ECO:0000313" key="5">
    <source>
        <dbReference type="Proteomes" id="UP000269721"/>
    </source>
</evidence>
<name>A0A4V1IRJ7_9FUNG</name>
<dbReference type="Proteomes" id="UP000269721">
    <property type="component" value="Unassembled WGS sequence"/>
</dbReference>
<dbReference type="InterPro" id="IPR008922">
    <property type="entry name" value="Di-copper_centre_dom_sf"/>
</dbReference>
<feature type="domain" description="Tyrosinase copper-binding" evidence="3">
    <location>
        <begin position="42"/>
        <end position="59"/>
    </location>
</feature>
<dbReference type="OrthoDB" id="2123541at2759"/>
<evidence type="ECO:0000313" key="4">
    <source>
        <dbReference type="EMBL" id="RKO90297.1"/>
    </source>
</evidence>
<dbReference type="SUPFAM" id="SSF48056">
    <property type="entry name" value="Di-copper centre-containing domain"/>
    <property type="match status" value="1"/>
</dbReference>
<reference evidence="5" key="1">
    <citation type="journal article" date="2018" name="Nat. Microbiol.">
        <title>Leveraging single-cell genomics to expand the fungal tree of life.</title>
        <authorList>
            <person name="Ahrendt S.R."/>
            <person name="Quandt C.A."/>
            <person name="Ciobanu D."/>
            <person name="Clum A."/>
            <person name="Salamov A."/>
            <person name="Andreopoulos B."/>
            <person name="Cheng J.F."/>
            <person name="Woyke T."/>
            <person name="Pelin A."/>
            <person name="Henrissat B."/>
            <person name="Reynolds N.K."/>
            <person name="Benny G.L."/>
            <person name="Smith M.E."/>
            <person name="James T.Y."/>
            <person name="Grigoriev I.V."/>
        </authorList>
    </citation>
    <scope>NUCLEOTIDE SEQUENCE [LARGE SCALE GENOMIC DNA]</scope>
</reference>
<gene>
    <name evidence="4" type="ORF">BDK51DRAFT_30430</name>
</gene>
<dbReference type="GO" id="GO:0016491">
    <property type="term" value="F:oxidoreductase activity"/>
    <property type="evidence" value="ECO:0007669"/>
    <property type="project" value="InterPro"/>
</dbReference>
<keyword evidence="5" id="KW-1185">Reference proteome</keyword>
<accession>A0A4V1IRJ7</accession>
<dbReference type="InterPro" id="IPR002227">
    <property type="entry name" value="Tyrosinase_Cu-bd"/>
</dbReference>
<keyword evidence="2" id="KW-0186">Copper</keyword>
<proteinExistence type="predicted"/>
<dbReference type="AlphaFoldDB" id="A0A4V1IRJ7"/>
<dbReference type="EMBL" id="KZ995623">
    <property type="protein sequence ID" value="RKO90297.1"/>
    <property type="molecule type" value="Genomic_DNA"/>
</dbReference>
<organism evidence="4 5">
    <name type="scientific">Blyttiomyces helicus</name>
    <dbReference type="NCBI Taxonomy" id="388810"/>
    <lineage>
        <taxon>Eukaryota</taxon>
        <taxon>Fungi</taxon>
        <taxon>Fungi incertae sedis</taxon>
        <taxon>Chytridiomycota</taxon>
        <taxon>Chytridiomycota incertae sedis</taxon>
        <taxon>Chytridiomycetes</taxon>
        <taxon>Chytridiomycetes incertae sedis</taxon>
        <taxon>Blyttiomyces</taxon>
    </lineage>
</organism>
<keyword evidence="1" id="KW-0479">Metal-binding</keyword>
<dbReference type="PANTHER" id="PTHR11474:SF126">
    <property type="entry name" value="TYROSINASE-LIKE PROTEIN TYR-1-RELATED"/>
    <property type="match status" value="1"/>
</dbReference>
<protein>
    <recommendedName>
        <fullName evidence="3">Tyrosinase copper-binding domain-containing protein</fullName>
    </recommendedName>
</protein>
<evidence type="ECO:0000256" key="1">
    <source>
        <dbReference type="ARBA" id="ARBA00022723"/>
    </source>
</evidence>
<dbReference type="Pfam" id="PF00264">
    <property type="entry name" value="Tyrosinase"/>
    <property type="match status" value="1"/>
</dbReference>
<evidence type="ECO:0000256" key="2">
    <source>
        <dbReference type="ARBA" id="ARBA00023008"/>
    </source>
</evidence>
<dbReference type="PANTHER" id="PTHR11474">
    <property type="entry name" value="TYROSINASE FAMILY MEMBER"/>
    <property type="match status" value="1"/>
</dbReference>
<dbReference type="GO" id="GO:0046872">
    <property type="term" value="F:metal ion binding"/>
    <property type="evidence" value="ECO:0007669"/>
    <property type="project" value="UniProtKB-KW"/>
</dbReference>